<evidence type="ECO:0000313" key="4">
    <source>
        <dbReference type="Proteomes" id="UP001189429"/>
    </source>
</evidence>
<comment type="caution">
    <text evidence="3">The sequence shown here is derived from an EMBL/GenBank/DDBJ whole genome shotgun (WGS) entry which is preliminary data.</text>
</comment>
<sequence>GFIDEVEHTYGYQSGSYAVLNDQGLAIGESTCGAVFGTCGKGSSVACEPGRQVGVALMSIDTLSYLAAERCASAREAVQLMGDLAVEHGFYGPPDSFEGSGESLIVGDPEEAWAFQILSDPTGTSAIWAAQRVPDAHVTVVANMYTIRVVDANDTSNFMLSPNLFDAARERGWWRDGEPFDFTKMYSGGEYAHKYYSGRPRLPSTRGERFRMQYGAVWVTGHGKPARQAGAAEGGGGARAGWPRCARRPWGATHT</sequence>
<organism evidence="3 4">
    <name type="scientific">Prorocentrum cordatum</name>
    <dbReference type="NCBI Taxonomy" id="2364126"/>
    <lineage>
        <taxon>Eukaryota</taxon>
        <taxon>Sar</taxon>
        <taxon>Alveolata</taxon>
        <taxon>Dinophyceae</taxon>
        <taxon>Prorocentrales</taxon>
        <taxon>Prorocentraceae</taxon>
        <taxon>Prorocentrum</taxon>
    </lineage>
</organism>
<proteinExistence type="inferred from homology"/>
<gene>
    <name evidence="3" type="ORF">PCOR1329_LOCUS9134</name>
</gene>
<evidence type="ECO:0008006" key="5">
    <source>
        <dbReference type="Google" id="ProtNLM"/>
    </source>
</evidence>
<feature type="non-terminal residue" evidence="3">
    <location>
        <position position="1"/>
    </location>
</feature>
<protein>
    <recommendedName>
        <fullName evidence="5">Dipeptidase</fullName>
    </recommendedName>
</protein>
<dbReference type="Proteomes" id="UP001189429">
    <property type="component" value="Unassembled WGS sequence"/>
</dbReference>
<name>A0ABN9Q9P8_9DINO</name>
<accession>A0ABN9Q9P8</accession>
<dbReference type="EMBL" id="CAUYUJ010002529">
    <property type="protein sequence ID" value="CAK0801178.1"/>
    <property type="molecule type" value="Genomic_DNA"/>
</dbReference>
<evidence type="ECO:0000256" key="2">
    <source>
        <dbReference type="SAM" id="MobiDB-lite"/>
    </source>
</evidence>
<dbReference type="Pfam" id="PF03577">
    <property type="entry name" value="Peptidase_C69"/>
    <property type="match status" value="1"/>
</dbReference>
<comment type="similarity">
    <text evidence="1">Belongs to the peptidase C69 family. Secernin subfamily.</text>
</comment>
<reference evidence="3" key="1">
    <citation type="submission" date="2023-10" db="EMBL/GenBank/DDBJ databases">
        <authorList>
            <person name="Chen Y."/>
            <person name="Shah S."/>
            <person name="Dougan E. K."/>
            <person name="Thang M."/>
            <person name="Chan C."/>
        </authorList>
    </citation>
    <scope>NUCLEOTIDE SEQUENCE [LARGE SCALE GENOMIC DNA]</scope>
</reference>
<keyword evidence="4" id="KW-1185">Reference proteome</keyword>
<feature type="region of interest" description="Disordered" evidence="2">
    <location>
        <begin position="227"/>
        <end position="255"/>
    </location>
</feature>
<evidence type="ECO:0000256" key="1">
    <source>
        <dbReference type="ARBA" id="ARBA00005705"/>
    </source>
</evidence>
<dbReference type="InterPro" id="IPR005322">
    <property type="entry name" value="Peptidase_C69"/>
</dbReference>
<dbReference type="PANTHER" id="PTHR12994">
    <property type="entry name" value="SECERNIN"/>
    <property type="match status" value="1"/>
</dbReference>
<evidence type="ECO:0000313" key="3">
    <source>
        <dbReference type="EMBL" id="CAK0801178.1"/>
    </source>
</evidence>
<dbReference type="PANTHER" id="PTHR12994:SF17">
    <property type="entry name" value="LD30995P"/>
    <property type="match status" value="1"/>
</dbReference>